<evidence type="ECO:0000313" key="2">
    <source>
        <dbReference type="Proteomes" id="UP001497382"/>
    </source>
</evidence>
<proteinExistence type="predicted"/>
<gene>
    <name evidence="1" type="ORF">LARSCL_LOCUS19083</name>
</gene>
<organism evidence="1 2">
    <name type="scientific">Larinioides sclopetarius</name>
    <dbReference type="NCBI Taxonomy" id="280406"/>
    <lineage>
        <taxon>Eukaryota</taxon>
        <taxon>Metazoa</taxon>
        <taxon>Ecdysozoa</taxon>
        <taxon>Arthropoda</taxon>
        <taxon>Chelicerata</taxon>
        <taxon>Arachnida</taxon>
        <taxon>Araneae</taxon>
        <taxon>Araneomorphae</taxon>
        <taxon>Entelegynae</taxon>
        <taxon>Araneoidea</taxon>
        <taxon>Araneidae</taxon>
        <taxon>Larinioides</taxon>
    </lineage>
</organism>
<evidence type="ECO:0000313" key="1">
    <source>
        <dbReference type="EMBL" id="CAL1295091.1"/>
    </source>
</evidence>
<protein>
    <submittedName>
        <fullName evidence="1">Uncharacterized protein</fullName>
    </submittedName>
</protein>
<reference evidence="1 2" key="1">
    <citation type="submission" date="2024-04" db="EMBL/GenBank/DDBJ databases">
        <authorList>
            <person name="Rising A."/>
            <person name="Reimegard J."/>
            <person name="Sonavane S."/>
            <person name="Akerstrom W."/>
            <person name="Nylinder S."/>
            <person name="Hedman E."/>
            <person name="Kallberg Y."/>
        </authorList>
    </citation>
    <scope>NUCLEOTIDE SEQUENCE [LARGE SCALE GENOMIC DNA]</scope>
</reference>
<dbReference type="AlphaFoldDB" id="A0AAV2BFW1"/>
<dbReference type="EMBL" id="CAXIEN010000362">
    <property type="protein sequence ID" value="CAL1295091.1"/>
    <property type="molecule type" value="Genomic_DNA"/>
</dbReference>
<accession>A0AAV2BFW1</accession>
<name>A0AAV2BFW1_9ARAC</name>
<keyword evidence="2" id="KW-1185">Reference proteome</keyword>
<dbReference type="Proteomes" id="UP001497382">
    <property type="component" value="Unassembled WGS sequence"/>
</dbReference>
<comment type="caution">
    <text evidence="1">The sequence shown here is derived from an EMBL/GenBank/DDBJ whole genome shotgun (WGS) entry which is preliminary data.</text>
</comment>
<sequence>MSGNLKVNTISTDGNQVGTVEMKDSTTHTSYGNIANFKNKAEVGESKIVPTAGIENFGNKHSHRHHFLEAEDEVRDVTNRETTTDSEGKVMIDGVEITDAEAALIEKDLVEDCEGVLSQRRHFPGTTTSHIFG</sequence>